<dbReference type="Gene3D" id="2.130.10.10">
    <property type="entry name" value="YVTN repeat-like/Quinoprotein amine dehydrogenase"/>
    <property type="match status" value="1"/>
</dbReference>
<evidence type="ECO:0000313" key="3">
    <source>
        <dbReference type="Proteomes" id="UP001458946"/>
    </source>
</evidence>
<organism evidence="2 3">
    <name type="scientific">Deinococcus xinjiangensis</name>
    <dbReference type="NCBI Taxonomy" id="457454"/>
    <lineage>
        <taxon>Bacteria</taxon>
        <taxon>Thermotogati</taxon>
        <taxon>Deinococcota</taxon>
        <taxon>Deinococci</taxon>
        <taxon>Deinococcales</taxon>
        <taxon>Deinococcaceae</taxon>
        <taxon>Deinococcus</taxon>
    </lineage>
</organism>
<accession>A0ABP9VBC0</accession>
<proteinExistence type="predicted"/>
<dbReference type="InterPro" id="IPR015943">
    <property type="entry name" value="WD40/YVTN_repeat-like_dom_sf"/>
</dbReference>
<feature type="chain" id="PRO_5045596905" evidence="1">
    <location>
        <begin position="19"/>
        <end position="333"/>
    </location>
</feature>
<dbReference type="SUPFAM" id="SSF82171">
    <property type="entry name" value="DPP6 N-terminal domain-like"/>
    <property type="match status" value="1"/>
</dbReference>
<dbReference type="Pfam" id="PF07676">
    <property type="entry name" value="PD40"/>
    <property type="match status" value="1"/>
</dbReference>
<keyword evidence="2" id="KW-0808">Transferase</keyword>
<dbReference type="RefSeq" id="WP_353542529.1">
    <property type="nucleotide sequence ID" value="NZ_BAABRN010000025.1"/>
</dbReference>
<comment type="caution">
    <text evidence="2">The sequence shown here is derived from an EMBL/GenBank/DDBJ whole genome shotgun (WGS) entry which is preliminary data.</text>
</comment>
<dbReference type="Proteomes" id="UP001458946">
    <property type="component" value="Unassembled WGS sequence"/>
</dbReference>
<dbReference type="GO" id="GO:0016301">
    <property type="term" value="F:kinase activity"/>
    <property type="evidence" value="ECO:0007669"/>
    <property type="project" value="UniProtKB-KW"/>
</dbReference>
<dbReference type="EMBL" id="BAABRN010000025">
    <property type="protein sequence ID" value="GAA5502561.1"/>
    <property type="molecule type" value="Genomic_DNA"/>
</dbReference>
<reference evidence="2 3" key="1">
    <citation type="submission" date="2024-02" db="EMBL/GenBank/DDBJ databases">
        <title>Deinococcus xinjiangensis NBRC 107630.</title>
        <authorList>
            <person name="Ichikawa N."/>
            <person name="Katano-Makiyama Y."/>
            <person name="Hidaka K."/>
        </authorList>
    </citation>
    <scope>NUCLEOTIDE SEQUENCE [LARGE SCALE GENOMIC DNA]</scope>
    <source>
        <strain evidence="2 3">NBRC 107630</strain>
    </source>
</reference>
<feature type="signal peptide" evidence="1">
    <location>
        <begin position="1"/>
        <end position="18"/>
    </location>
</feature>
<keyword evidence="2" id="KW-0418">Kinase</keyword>
<gene>
    <name evidence="2" type="primary">pkwA</name>
    <name evidence="2" type="ORF">Dxin01_02305</name>
</gene>
<keyword evidence="1" id="KW-0732">Signal</keyword>
<evidence type="ECO:0000313" key="2">
    <source>
        <dbReference type="EMBL" id="GAA5502561.1"/>
    </source>
</evidence>
<sequence>MFRSFLLGALALASVASAVTPQTVKAEWTLPQTQFLGFTDTGDLVTRGMGAVTLNVLDAATGQARRTVVFPEVTSGRDFWGITFTPDLKTWAWVNERGDAVTVRTPQGEWTTPPASGVQYVRRLSLSPDGKALAISNANGYTQLWDTATRTRRHTLMLMRDPLAFSPDSKTLAATGIYGKSGVRLWDVPTGEKRLDLPQVETIPRPFQFLPDGTLLTGDSRIRLDLSKMNQGDFGVSISFFPRYTEACPQGIPWKSCVRGVWNGSVNSDASLFLFDILRTPQNLTSSLLYDKYGKLLKILNLPQSSNFPTLTPDAKRLIWQSNQGELLGAKVP</sequence>
<protein>
    <submittedName>
        <fullName evidence="2">Serine/threonine-protein kinase PkwA</fullName>
    </submittedName>
</protein>
<dbReference type="InterPro" id="IPR011659">
    <property type="entry name" value="WD40"/>
</dbReference>
<evidence type="ECO:0000256" key="1">
    <source>
        <dbReference type="SAM" id="SignalP"/>
    </source>
</evidence>
<name>A0ABP9VBC0_9DEIO</name>
<keyword evidence="3" id="KW-1185">Reference proteome</keyword>